<evidence type="ECO:0000313" key="1">
    <source>
        <dbReference type="EMBL" id="MCF0262921.1"/>
    </source>
</evidence>
<sequence length="503" mass="57322">MDNGKKLRLDLLGKDAHSKIITPFELHLWNCEILQIEPVGEYLVLQMTKGDIQFKLGFLYTCATDNLIYKKLDKEVDLIVLNGSFYHLESYAFGISKEVIEVKNIQTHIVAWNTKASDGKKSLGGQQKPIITTKEFNNTIQSEEPINQIWSRIRQFKTKGLAEKLIIQRYEKENLPLEMECIKAKAIGLAFCVKNGCDYFENAKNQKSNQRIISLYYGAIAFASAEMLASPNGSKSLQEVENMTKFGHGLHTQDSIEDNAFEGFIVGILYSGFFKNWLAILGHDISKFPQAKPKKPSDIDLSSPYLITLIELFSHIPELEDLLGMVSSTPTNWLNFNYDIAINNSFGKTKDSTYIHIRDRSGSKTIEDLERLDLPLEQIEYIESDSPGLHFKALIRHSENQNWHSVIKQHRSPFTATSYILPIFGSVNEYRCITVVILYALSILVRYRPSIWLEVVSGKHENYLTLTEEFLSIYERLAPQQFLEALLDQSLNVVQPGSLFSSL</sequence>
<proteinExistence type="predicted"/>
<dbReference type="AlphaFoldDB" id="A0A8X8GEK3"/>
<accession>A0A8X8GEK3</accession>
<dbReference type="Pfam" id="PF14175">
    <property type="entry name" value="YaaC"/>
    <property type="match status" value="1"/>
</dbReference>
<protein>
    <submittedName>
        <fullName evidence="1">YaaC family protein</fullName>
    </submittedName>
</protein>
<dbReference type="InterPro" id="IPR026988">
    <property type="entry name" value="YaaC-like"/>
</dbReference>
<gene>
    <name evidence="1" type="ORF">KW868_00320</name>
</gene>
<reference evidence="1" key="1">
    <citation type="submission" date="2021-07" db="EMBL/GenBank/DDBJ databases">
        <authorList>
            <person name="Fernandez M."/>
            <person name="Pereira P."/>
            <person name="Torres Tejerizo G.A."/>
            <person name="Gonzalez P."/>
            <person name="Agostini E."/>
        </authorList>
    </citation>
    <scope>NUCLEOTIDE SEQUENCE</scope>
    <source>
        <strain evidence="1">SFC 500-1A</strain>
    </source>
</reference>
<organism evidence="1 2">
    <name type="scientific">Acinetobacter guillouiae</name>
    <name type="common">Acinetobacter genomosp. 11</name>
    <dbReference type="NCBI Taxonomy" id="106649"/>
    <lineage>
        <taxon>Bacteria</taxon>
        <taxon>Pseudomonadati</taxon>
        <taxon>Pseudomonadota</taxon>
        <taxon>Gammaproteobacteria</taxon>
        <taxon>Moraxellales</taxon>
        <taxon>Moraxellaceae</taxon>
        <taxon>Acinetobacter</taxon>
    </lineage>
</organism>
<dbReference type="EMBL" id="JAHWXT010000001">
    <property type="protein sequence ID" value="MCF0262921.1"/>
    <property type="molecule type" value="Genomic_DNA"/>
</dbReference>
<name>A0A8X8GEK3_ACIGI</name>
<dbReference type="RefSeq" id="WP_009585778.1">
    <property type="nucleotide sequence ID" value="NZ_JAHWXT010000001.1"/>
</dbReference>
<comment type="caution">
    <text evidence="1">The sequence shown here is derived from an EMBL/GenBank/DDBJ whole genome shotgun (WGS) entry which is preliminary data.</text>
</comment>
<evidence type="ECO:0000313" key="2">
    <source>
        <dbReference type="Proteomes" id="UP000887320"/>
    </source>
</evidence>
<dbReference type="Proteomes" id="UP000887320">
    <property type="component" value="Unassembled WGS sequence"/>
</dbReference>